<evidence type="ECO:0000313" key="1">
    <source>
        <dbReference type="EMBL" id="KAF0804371.1"/>
    </source>
</evidence>
<accession>A0ABQ6Y568</accession>
<dbReference type="RefSeq" id="WP_159661226.1">
    <property type="nucleotide sequence ID" value="NZ_AQPF01000032.1"/>
</dbReference>
<proteinExistence type="predicted"/>
<gene>
    <name evidence="1" type="ORF">A6D6_03108</name>
</gene>
<name>A0ABQ6Y568_9GAMM</name>
<organism evidence="1 2">
    <name type="scientific">Alcanivorax xiamenensis</name>
    <dbReference type="NCBI Taxonomy" id="1177156"/>
    <lineage>
        <taxon>Bacteria</taxon>
        <taxon>Pseudomonadati</taxon>
        <taxon>Pseudomonadota</taxon>
        <taxon>Gammaproteobacteria</taxon>
        <taxon>Oceanospirillales</taxon>
        <taxon>Alcanivoracaceae</taxon>
        <taxon>Alcanivorax</taxon>
    </lineage>
</organism>
<comment type="caution">
    <text evidence="1">The sequence shown here is derived from an EMBL/GenBank/DDBJ whole genome shotgun (WGS) entry which is preliminary data.</text>
</comment>
<sequence length="304" mass="35597">MDVYKLKTRDARGKPISKDRFEEETRCRYPWYQPSSDGKTSQFAVCPGCDNPIQLIGLYKLPANTPRPFGKHTTQSIRGLTELDPEERDNCAYFKPRQHNKSDRRSRFDGIPRKIVTLLIEQFDRVVYLLEKQIGVRFSRATLQKMLRQYRGEQGFMYTGAMLRNVPWIFAYMSDSTDLYGQAIRNDAIISALLENVPEAYIDPQTHRLLARPTSPGQKRRYFSAALCFIRHHPRKSEQGSLLETMRLSVSVRWDQEIDPTVIHEEIITFDYDFFERLTHTPDQSHRRFELVELAREELGDLIS</sequence>
<dbReference type="EMBL" id="AQPF01000032">
    <property type="protein sequence ID" value="KAF0804371.1"/>
    <property type="molecule type" value="Genomic_DNA"/>
</dbReference>
<dbReference type="Proteomes" id="UP000771797">
    <property type="component" value="Unassembled WGS sequence"/>
</dbReference>
<evidence type="ECO:0008006" key="3">
    <source>
        <dbReference type="Google" id="ProtNLM"/>
    </source>
</evidence>
<reference evidence="1 2" key="1">
    <citation type="submission" date="2012-09" db="EMBL/GenBank/DDBJ databases">
        <title>Genome Sequence of alkane-degrading Bacterium Alcanivorax sp. 6-D-6.</title>
        <authorList>
            <person name="Lai Q."/>
            <person name="Shao Z."/>
        </authorList>
    </citation>
    <scope>NUCLEOTIDE SEQUENCE [LARGE SCALE GENOMIC DNA]</scope>
    <source>
        <strain evidence="1 2">6-D-6</strain>
    </source>
</reference>
<evidence type="ECO:0000313" key="2">
    <source>
        <dbReference type="Proteomes" id="UP000771797"/>
    </source>
</evidence>
<protein>
    <recommendedName>
        <fullName evidence="3">Restriction endonuclease</fullName>
    </recommendedName>
</protein>
<keyword evidence="2" id="KW-1185">Reference proteome</keyword>